<dbReference type="Proteomes" id="UP001230504">
    <property type="component" value="Unassembled WGS sequence"/>
</dbReference>
<gene>
    <name evidence="2" type="ORF">LY79DRAFT_533895</name>
</gene>
<evidence type="ECO:0000256" key="1">
    <source>
        <dbReference type="SAM" id="SignalP"/>
    </source>
</evidence>
<feature type="signal peptide" evidence="1">
    <location>
        <begin position="1"/>
        <end position="17"/>
    </location>
</feature>
<evidence type="ECO:0000313" key="2">
    <source>
        <dbReference type="EMBL" id="KAK1600527.1"/>
    </source>
</evidence>
<sequence>MSFFCLFFCLLPHPTSSPRPLPLIVTSPHLTSPHLALPYLTLPTYLCRPLILTSPVTTQSASLALPGYKQDPPVQGFPFSTYSPTTSSRL</sequence>
<proteinExistence type="predicted"/>
<organism evidence="2 3">
    <name type="scientific">Colletotrichum navitas</name>
    <dbReference type="NCBI Taxonomy" id="681940"/>
    <lineage>
        <taxon>Eukaryota</taxon>
        <taxon>Fungi</taxon>
        <taxon>Dikarya</taxon>
        <taxon>Ascomycota</taxon>
        <taxon>Pezizomycotina</taxon>
        <taxon>Sordariomycetes</taxon>
        <taxon>Hypocreomycetidae</taxon>
        <taxon>Glomerellales</taxon>
        <taxon>Glomerellaceae</taxon>
        <taxon>Colletotrichum</taxon>
        <taxon>Colletotrichum graminicola species complex</taxon>
    </lineage>
</organism>
<evidence type="ECO:0000313" key="3">
    <source>
        <dbReference type="Proteomes" id="UP001230504"/>
    </source>
</evidence>
<accession>A0AAD8VAL4</accession>
<dbReference type="EMBL" id="JAHLJV010000001">
    <property type="protein sequence ID" value="KAK1600527.1"/>
    <property type="molecule type" value="Genomic_DNA"/>
</dbReference>
<comment type="caution">
    <text evidence="2">The sequence shown here is derived from an EMBL/GenBank/DDBJ whole genome shotgun (WGS) entry which is preliminary data.</text>
</comment>
<dbReference type="RefSeq" id="XP_060421023.1">
    <property type="nucleotide sequence ID" value="XM_060556392.1"/>
</dbReference>
<keyword evidence="3" id="KW-1185">Reference proteome</keyword>
<dbReference type="AlphaFoldDB" id="A0AAD8VAL4"/>
<dbReference type="GeneID" id="85440632"/>
<name>A0AAD8VAL4_9PEZI</name>
<protein>
    <recommendedName>
        <fullName evidence="4">Secreted protein</fullName>
    </recommendedName>
</protein>
<feature type="chain" id="PRO_5041986504" description="Secreted protein" evidence="1">
    <location>
        <begin position="18"/>
        <end position="90"/>
    </location>
</feature>
<evidence type="ECO:0008006" key="4">
    <source>
        <dbReference type="Google" id="ProtNLM"/>
    </source>
</evidence>
<keyword evidence="1" id="KW-0732">Signal</keyword>
<reference evidence="2" key="1">
    <citation type="submission" date="2021-06" db="EMBL/GenBank/DDBJ databases">
        <title>Comparative genomics, transcriptomics and evolutionary studies reveal genomic signatures of adaptation to plant cell wall in hemibiotrophic fungi.</title>
        <authorList>
            <consortium name="DOE Joint Genome Institute"/>
            <person name="Baroncelli R."/>
            <person name="Diaz J.F."/>
            <person name="Benocci T."/>
            <person name="Peng M."/>
            <person name="Battaglia E."/>
            <person name="Haridas S."/>
            <person name="Andreopoulos W."/>
            <person name="Labutti K."/>
            <person name="Pangilinan J."/>
            <person name="Floch G.L."/>
            <person name="Makela M.R."/>
            <person name="Henrissat B."/>
            <person name="Grigoriev I.V."/>
            <person name="Crouch J.A."/>
            <person name="De Vries R.P."/>
            <person name="Sukno S.A."/>
            <person name="Thon M.R."/>
        </authorList>
    </citation>
    <scope>NUCLEOTIDE SEQUENCE</scope>
    <source>
        <strain evidence="2">CBS 125086</strain>
    </source>
</reference>